<dbReference type="InterPro" id="IPR016163">
    <property type="entry name" value="Ald_DH_C"/>
</dbReference>
<feature type="domain" description="Aldehyde dehydrogenase" evidence="4">
    <location>
        <begin position="11"/>
        <end position="473"/>
    </location>
</feature>
<dbReference type="PANTHER" id="PTHR43353:SF5">
    <property type="entry name" value="SUCCINATE-SEMIALDEHYDE DEHYDROGENASE, MITOCHONDRIAL"/>
    <property type="match status" value="1"/>
</dbReference>
<evidence type="ECO:0000313" key="5">
    <source>
        <dbReference type="EMBL" id="MBU9735699.1"/>
    </source>
</evidence>
<dbReference type="Pfam" id="PF00171">
    <property type="entry name" value="Aldedh"/>
    <property type="match status" value="1"/>
</dbReference>
<evidence type="ECO:0000256" key="1">
    <source>
        <dbReference type="ARBA" id="ARBA00023002"/>
    </source>
</evidence>
<gene>
    <name evidence="5" type="ORF">KTH89_04060</name>
</gene>
<dbReference type="AlphaFoldDB" id="A0A949JX43"/>
<evidence type="ECO:0000259" key="4">
    <source>
        <dbReference type="Pfam" id="PF00171"/>
    </source>
</evidence>
<dbReference type="InterPro" id="IPR029510">
    <property type="entry name" value="Ald_DH_CS_GLU"/>
</dbReference>
<organism evidence="5 6">
    <name type="scientific">Diplocloster agilis</name>
    <dbReference type="NCBI Taxonomy" id="2850323"/>
    <lineage>
        <taxon>Bacteria</taxon>
        <taxon>Bacillati</taxon>
        <taxon>Bacillota</taxon>
        <taxon>Clostridia</taxon>
        <taxon>Lachnospirales</taxon>
        <taxon>Lachnospiraceae</taxon>
        <taxon>Diplocloster</taxon>
    </lineage>
</organism>
<dbReference type="InterPro" id="IPR016161">
    <property type="entry name" value="Ald_DH/histidinol_DH"/>
</dbReference>
<dbReference type="Gene3D" id="3.40.309.10">
    <property type="entry name" value="Aldehyde Dehydrogenase, Chain A, domain 2"/>
    <property type="match status" value="1"/>
</dbReference>
<accession>A0A949JX43</accession>
<dbReference type="Gene3D" id="3.40.605.10">
    <property type="entry name" value="Aldehyde Dehydrogenase, Chain A, domain 1"/>
    <property type="match status" value="1"/>
</dbReference>
<sequence>MFKQYINGELVEGQGKEMKIVSPATDEVIAVMNAASVEQTEEALTTSAEAFKIWSGMSINERNSWIAKLTAAFEEEHDKLTELLATEVGLTWTEAYNEVGYLIKVVNFFAEEAKRKYGLVLPDYNVKHGDCYHVIDHTPVGVTVGHIPWNHPISLGGAKIGPALASGCTLILKPSSATPLATLYIGEICHRIGFPKGVLNIVAGPAGTVGKTLNESRIPRLIGLIGSSKTGFEVSAQSSTSIKHLSFELGGNAPCIIMPDADLESALNYIVTRKTAACGQGCSNINRIFVHEDIHDKVVAMLKERVEKVKVGWNLEKDSNQMGPLVRSEHREFLLGVFDDARQKGARIVCGGGIPADMPRGNFIEATIIDHCTDDMRVFSEEMFGPVFTIFTFKDVDEVIRRSNKTTYGLAAYLYCHDSRVIGKCSDELEFGMIYVNNPTFGDVNLPHVGIKDSGLSCDQSKWSLDEYYYFKRISIRP</sequence>
<protein>
    <submittedName>
        <fullName evidence="5">Aldehyde dehydrogenase family protein</fullName>
    </submittedName>
</protein>
<dbReference type="GO" id="GO:0009450">
    <property type="term" value="P:gamma-aminobutyric acid catabolic process"/>
    <property type="evidence" value="ECO:0007669"/>
    <property type="project" value="TreeGrafter"/>
</dbReference>
<keyword evidence="1 3" id="KW-0560">Oxidoreductase</keyword>
<keyword evidence="6" id="KW-1185">Reference proteome</keyword>
<comment type="similarity">
    <text evidence="3">Belongs to the aldehyde dehydrogenase family.</text>
</comment>
<name>A0A949JX43_9FIRM</name>
<dbReference type="Proteomes" id="UP000712157">
    <property type="component" value="Unassembled WGS sequence"/>
</dbReference>
<dbReference type="PANTHER" id="PTHR43353">
    <property type="entry name" value="SUCCINATE-SEMIALDEHYDE DEHYDROGENASE, MITOCHONDRIAL"/>
    <property type="match status" value="1"/>
</dbReference>
<reference evidence="5" key="1">
    <citation type="submission" date="2021-06" db="EMBL/GenBank/DDBJ databases">
        <title>Description of novel taxa of the family Lachnospiraceae.</title>
        <authorList>
            <person name="Chaplin A.V."/>
            <person name="Sokolova S.R."/>
            <person name="Pikina A.P."/>
            <person name="Korzhanova M."/>
            <person name="Belova V."/>
            <person name="Korostin D."/>
            <person name="Efimov B.A."/>
        </authorList>
    </citation>
    <scope>NUCLEOTIDE SEQUENCE</scope>
    <source>
        <strain evidence="5">ASD5720</strain>
    </source>
</reference>
<proteinExistence type="inferred from homology"/>
<dbReference type="PROSITE" id="PS00687">
    <property type="entry name" value="ALDEHYDE_DEHYDR_GLU"/>
    <property type="match status" value="1"/>
</dbReference>
<dbReference type="InterPro" id="IPR050740">
    <property type="entry name" value="Aldehyde_DH_Superfamily"/>
</dbReference>
<feature type="active site" evidence="2">
    <location>
        <position position="248"/>
    </location>
</feature>
<dbReference type="GO" id="GO:0004777">
    <property type="term" value="F:succinate-semialdehyde dehydrogenase (NAD+) activity"/>
    <property type="evidence" value="ECO:0007669"/>
    <property type="project" value="TreeGrafter"/>
</dbReference>
<dbReference type="RefSeq" id="WP_158342328.1">
    <property type="nucleotide sequence ID" value="NZ_JAHQCW010000004.1"/>
</dbReference>
<dbReference type="InterPro" id="IPR016162">
    <property type="entry name" value="Ald_DH_N"/>
</dbReference>
<evidence type="ECO:0000313" key="6">
    <source>
        <dbReference type="Proteomes" id="UP000712157"/>
    </source>
</evidence>
<evidence type="ECO:0000256" key="2">
    <source>
        <dbReference type="PROSITE-ProRule" id="PRU10007"/>
    </source>
</evidence>
<evidence type="ECO:0000256" key="3">
    <source>
        <dbReference type="RuleBase" id="RU003345"/>
    </source>
</evidence>
<dbReference type="InterPro" id="IPR015590">
    <property type="entry name" value="Aldehyde_DH_dom"/>
</dbReference>
<dbReference type="SUPFAM" id="SSF53720">
    <property type="entry name" value="ALDH-like"/>
    <property type="match status" value="1"/>
</dbReference>
<comment type="caution">
    <text evidence="5">The sequence shown here is derived from an EMBL/GenBank/DDBJ whole genome shotgun (WGS) entry which is preliminary data.</text>
</comment>
<dbReference type="EMBL" id="JAHQCW010000004">
    <property type="protein sequence ID" value="MBU9735699.1"/>
    <property type="molecule type" value="Genomic_DNA"/>
</dbReference>